<dbReference type="PANTHER" id="PTHR43370:SF2">
    <property type="entry name" value="ABC TRANSPORTER PERMEASE PROTEIN"/>
    <property type="match status" value="1"/>
</dbReference>
<evidence type="ECO:0000256" key="6">
    <source>
        <dbReference type="SAM" id="Phobius"/>
    </source>
</evidence>
<feature type="transmembrane region" description="Helical" evidence="6">
    <location>
        <begin position="169"/>
        <end position="191"/>
    </location>
</feature>
<evidence type="ECO:0000256" key="2">
    <source>
        <dbReference type="ARBA" id="ARBA00022475"/>
    </source>
</evidence>
<dbReference type="Proteomes" id="UP000002593">
    <property type="component" value="Chromosome"/>
</dbReference>
<sequence length="283" mass="28867">MTSIELLVQGLAPAAIVAVAAYGELLMERAGMLNLGLEGLVYFSSAAAAAAAAATGSLSAGFAVGALAGIALILVYYVAAIVFRANQAVTGLAIVFLGIGLGDLVGSNAAGTPLPSLSLGVKNYASLALLVLPAVVLYALLYRTWVGYAVRSLGEDVEAARFLGVNVAVYRLAVALTAGALAGIAGAFIFLSRPGTWSAGVALGWGWLALGSVILGYWHPVGVAAAAYLIGLANTLIMVLEGLGVPAVVAENTPYIMVVVALALVSWLYERIGARPPALIWRR</sequence>
<dbReference type="CDD" id="cd06580">
    <property type="entry name" value="TM_PBP1_transp_TpRbsC_like"/>
    <property type="match status" value="1"/>
</dbReference>
<feature type="transmembrane region" description="Helical" evidence="6">
    <location>
        <begin position="255"/>
        <end position="274"/>
    </location>
</feature>
<feature type="transmembrane region" description="Helical" evidence="6">
    <location>
        <begin position="90"/>
        <end position="111"/>
    </location>
</feature>
<evidence type="ECO:0000313" key="7">
    <source>
        <dbReference type="EMBL" id="ABM79971.1"/>
    </source>
</evidence>
<evidence type="ECO:0000256" key="4">
    <source>
        <dbReference type="ARBA" id="ARBA00022989"/>
    </source>
</evidence>
<protein>
    <submittedName>
        <fullName evidence="7">ABC-transporter, permease component</fullName>
    </submittedName>
</protein>
<keyword evidence="5 6" id="KW-0472">Membrane</keyword>
<keyword evidence="8" id="KW-1185">Reference proteome</keyword>
<feature type="transmembrane region" description="Helical" evidence="6">
    <location>
        <begin position="225"/>
        <end position="249"/>
    </location>
</feature>
<proteinExistence type="predicted"/>
<dbReference type="KEGG" id="hbu:Hbut_0096"/>
<evidence type="ECO:0000256" key="5">
    <source>
        <dbReference type="ARBA" id="ARBA00023136"/>
    </source>
</evidence>
<feature type="transmembrane region" description="Helical" evidence="6">
    <location>
        <begin position="35"/>
        <end position="54"/>
    </location>
</feature>
<gene>
    <name evidence="7" type="ordered locus">Hbut_0096</name>
</gene>
<dbReference type="OrthoDB" id="15496at2157"/>
<reference evidence="7 8" key="1">
    <citation type="journal article" date="2007" name="Archaea">
        <title>The genome of Hyperthermus butylicus: a sulfur-reducing, peptide fermenting, neutrophilic Crenarchaeote growing up to 108 degrees C.</title>
        <authorList>
            <person name="Brugger K."/>
            <person name="Chen L."/>
            <person name="Stark M."/>
            <person name="Zibat A."/>
            <person name="Redder P."/>
            <person name="Ruepp A."/>
            <person name="Awayez M."/>
            <person name="She Q."/>
            <person name="Garrett R.A."/>
            <person name="Klenk H.P."/>
        </authorList>
    </citation>
    <scope>NUCLEOTIDE SEQUENCE [LARGE SCALE GENOMIC DNA]</scope>
    <source>
        <strain evidence="8">DSM 5456 / JCM 9403 / PLM1-5</strain>
    </source>
</reference>
<evidence type="ECO:0000256" key="3">
    <source>
        <dbReference type="ARBA" id="ARBA00022692"/>
    </source>
</evidence>
<dbReference type="Pfam" id="PF02653">
    <property type="entry name" value="BPD_transp_2"/>
    <property type="match status" value="1"/>
</dbReference>
<dbReference type="RefSeq" id="WP_011821288.1">
    <property type="nucleotide sequence ID" value="NC_008818.1"/>
</dbReference>
<dbReference type="GO" id="GO:0005886">
    <property type="term" value="C:plasma membrane"/>
    <property type="evidence" value="ECO:0007669"/>
    <property type="project" value="UniProtKB-SubCell"/>
</dbReference>
<dbReference type="InterPro" id="IPR001851">
    <property type="entry name" value="ABC_transp_permease"/>
</dbReference>
<dbReference type="eggNOG" id="arCOG00262">
    <property type="taxonomic scope" value="Archaea"/>
</dbReference>
<organism evidence="7 8">
    <name type="scientific">Hyperthermus butylicus (strain DSM 5456 / JCM 9403 / PLM1-5)</name>
    <dbReference type="NCBI Taxonomy" id="415426"/>
    <lineage>
        <taxon>Archaea</taxon>
        <taxon>Thermoproteota</taxon>
        <taxon>Thermoprotei</taxon>
        <taxon>Desulfurococcales</taxon>
        <taxon>Pyrodictiaceae</taxon>
        <taxon>Hyperthermus</taxon>
    </lineage>
</organism>
<keyword evidence="3 6" id="KW-0812">Transmembrane</keyword>
<dbReference type="EMBL" id="CP000493">
    <property type="protein sequence ID" value="ABM79971.1"/>
    <property type="molecule type" value="Genomic_DNA"/>
</dbReference>
<dbReference type="GeneID" id="4781589"/>
<feature type="transmembrane region" description="Helical" evidence="6">
    <location>
        <begin position="60"/>
        <end position="83"/>
    </location>
</feature>
<name>A2BJ10_HYPBU</name>
<feature type="transmembrane region" description="Helical" evidence="6">
    <location>
        <begin position="123"/>
        <end position="142"/>
    </location>
</feature>
<keyword evidence="4 6" id="KW-1133">Transmembrane helix</keyword>
<evidence type="ECO:0000313" key="8">
    <source>
        <dbReference type="Proteomes" id="UP000002593"/>
    </source>
</evidence>
<dbReference type="STRING" id="415426.Hbut_0096"/>
<feature type="transmembrane region" description="Helical" evidence="6">
    <location>
        <begin position="6"/>
        <end position="23"/>
    </location>
</feature>
<feature type="transmembrane region" description="Helical" evidence="6">
    <location>
        <begin position="197"/>
        <end position="218"/>
    </location>
</feature>
<comment type="subcellular location">
    <subcellularLocation>
        <location evidence="1">Cell membrane</location>
        <topology evidence="1">Multi-pass membrane protein</topology>
    </subcellularLocation>
</comment>
<dbReference type="GO" id="GO:0022857">
    <property type="term" value="F:transmembrane transporter activity"/>
    <property type="evidence" value="ECO:0007669"/>
    <property type="project" value="InterPro"/>
</dbReference>
<dbReference type="HOGENOM" id="CLU_040769_1_1_2"/>
<accession>A2BJ10</accession>
<evidence type="ECO:0000256" key="1">
    <source>
        <dbReference type="ARBA" id="ARBA00004651"/>
    </source>
</evidence>
<keyword evidence="2" id="KW-1003">Cell membrane</keyword>
<dbReference type="EnsemblBacteria" id="ABM79971">
    <property type="protein sequence ID" value="ABM79971"/>
    <property type="gene ID" value="Hbut_0096"/>
</dbReference>
<dbReference type="AlphaFoldDB" id="A2BJ10"/>
<dbReference type="PANTHER" id="PTHR43370">
    <property type="entry name" value="SUGAR ABC TRANSPORTER INTEGRAL MEMBRANE PROTEIN-RELATED"/>
    <property type="match status" value="1"/>
</dbReference>